<evidence type="ECO:0000256" key="1">
    <source>
        <dbReference type="ARBA" id="ARBA00004193"/>
    </source>
</evidence>
<proteinExistence type="predicted"/>
<evidence type="ECO:0000256" key="5">
    <source>
        <dbReference type="ARBA" id="ARBA00023136"/>
    </source>
</evidence>
<dbReference type="EMBL" id="CP002188">
    <property type="protein sequence ID" value="ADR25429.1"/>
    <property type="molecule type" value="Genomic_DNA"/>
</dbReference>
<name>A0A454AQU7_MYCBG</name>
<keyword evidence="6" id="KW-0564">Palmitate</keyword>
<dbReference type="GeneID" id="93530653"/>
<organism evidence="10 11">
    <name type="scientific">Mycoplasmopsis bovis (strain ATCC 25523 / DSM 22781 / NCTC 10131 / PG45)</name>
    <name type="common">Mycoplasma bovis</name>
    <dbReference type="NCBI Taxonomy" id="289397"/>
    <lineage>
        <taxon>Bacteria</taxon>
        <taxon>Bacillati</taxon>
        <taxon>Mycoplasmatota</taxon>
        <taxon>Mycoplasmoidales</taxon>
        <taxon>Metamycoplasmataceae</taxon>
        <taxon>Mycoplasmopsis</taxon>
    </lineage>
</organism>
<evidence type="ECO:0000313" key="11">
    <source>
        <dbReference type="Proteomes" id="UP000008713"/>
    </source>
</evidence>
<reference evidence="10 11" key="1">
    <citation type="journal article" date="2011" name="Infect. Immun.">
        <title>Complete genome sequence of Mycoplasma bovis type strain PG45 (ATCC 25523).</title>
        <authorList>
            <person name="Wise K.S."/>
            <person name="Calcutt M.J."/>
            <person name="Foecking M.F."/>
            <person name="Roske K."/>
            <person name="Madupu R."/>
            <person name="Methe B.A."/>
        </authorList>
    </citation>
    <scope>NUCLEOTIDE SEQUENCE [LARGE SCALE GENOMIC DNA]</scope>
    <source>
        <strain evidence="11">ATCC 25523 / DSM 22781 / NCTC 10131 / PG45</strain>
    </source>
</reference>
<sequence length="401" mass="42660">MKKSKFLLLGSVASLASIPFVAAKCGETKEEKKPEVDKPKLSETLKSITGNDLGKVQVAEQDKSNKEKIETAIKEAIVTKVPTLKDKELNLNADLSKKSVTVSAKGFEGEVTLKFEIETQSVAKPKLSETLKSITGNDLGKVQVAEQDKSNKEKIETAIKEAIVTKVPTLKDKELNLNADLSKKSVTVSAKGFEGEVTLKFEIETQSAENPSDEMNPGGENQTESDEEPEEEAEKAYREAAMEWVLETLEWVHRGEQGPTNFGIGWGQNHRWGKDDEQGKVDKLEQGTEANSGTKDQGTGANSGKKVQGTEANSGTKDQGTGANSGKKVQGTEANSGKKVQGTEANSGTKDQGTGANSGKKVQGTEANSGTKDQGTEANSGTKDQGTGANSGKKVQGTALK</sequence>
<feature type="region of interest" description="Disordered" evidence="8">
    <location>
        <begin position="200"/>
        <end position="240"/>
    </location>
</feature>
<evidence type="ECO:0000256" key="4">
    <source>
        <dbReference type="ARBA" id="ARBA00022737"/>
    </source>
</evidence>
<keyword evidence="7 10" id="KW-0449">Lipoprotein</keyword>
<feature type="compositionally biased region" description="Polar residues" evidence="8">
    <location>
        <begin position="288"/>
        <end position="302"/>
    </location>
</feature>
<dbReference type="InterPro" id="IPR049890">
    <property type="entry name" value="VlpA-F-like_signal"/>
</dbReference>
<evidence type="ECO:0000313" key="10">
    <source>
        <dbReference type="EMBL" id="ADR25429.1"/>
    </source>
</evidence>
<dbReference type="RefSeq" id="WP_013456633.1">
    <property type="nucleotide sequence ID" value="NC_014760.1"/>
</dbReference>
<evidence type="ECO:0000256" key="8">
    <source>
        <dbReference type="SAM" id="MobiDB-lite"/>
    </source>
</evidence>
<feature type="region of interest" description="Disordered" evidence="8">
    <location>
        <begin position="256"/>
        <end position="401"/>
    </location>
</feature>
<evidence type="ECO:0000256" key="2">
    <source>
        <dbReference type="ARBA" id="ARBA00022475"/>
    </source>
</evidence>
<dbReference type="GO" id="GO:0005886">
    <property type="term" value="C:plasma membrane"/>
    <property type="evidence" value="ECO:0007669"/>
    <property type="project" value="UniProtKB-SubCell"/>
</dbReference>
<dbReference type="KEGG" id="mbv:MBOVPG45_0808"/>
<gene>
    <name evidence="10" type="primary">vspM</name>
    <name evidence="10" type="ordered locus">MBOVPG45_0808</name>
</gene>
<feature type="compositionally biased region" description="Polar residues" evidence="8">
    <location>
        <begin position="365"/>
        <end position="390"/>
    </location>
</feature>
<feature type="compositionally biased region" description="Polar residues" evidence="8">
    <location>
        <begin position="343"/>
        <end position="357"/>
    </location>
</feature>
<keyword evidence="2" id="KW-1003">Cell membrane</keyword>
<dbReference type="Proteomes" id="UP000008713">
    <property type="component" value="Chromosome"/>
</dbReference>
<dbReference type="NCBIfam" id="NF033817">
    <property type="entry name" value="Mplas_variab_LP"/>
    <property type="match status" value="1"/>
</dbReference>
<evidence type="ECO:0000256" key="3">
    <source>
        <dbReference type="ARBA" id="ARBA00022729"/>
    </source>
</evidence>
<comment type="subcellular location">
    <subcellularLocation>
        <location evidence="1">Cell membrane</location>
        <topology evidence="1">Lipid-anchor</topology>
    </subcellularLocation>
</comment>
<dbReference type="AlphaFoldDB" id="A0A454AQU7"/>
<keyword evidence="5" id="KW-0472">Membrane</keyword>
<feature type="compositionally biased region" description="Basic and acidic residues" evidence="8">
    <location>
        <begin position="272"/>
        <end position="286"/>
    </location>
</feature>
<evidence type="ECO:0000256" key="6">
    <source>
        <dbReference type="ARBA" id="ARBA00023139"/>
    </source>
</evidence>
<keyword evidence="4" id="KW-0677">Repeat</keyword>
<feature type="compositionally biased region" description="Polar residues" evidence="8">
    <location>
        <begin position="310"/>
        <end position="324"/>
    </location>
</feature>
<accession>A0A454AQU7</accession>
<evidence type="ECO:0000256" key="9">
    <source>
        <dbReference type="SAM" id="SignalP"/>
    </source>
</evidence>
<evidence type="ECO:0000256" key="7">
    <source>
        <dbReference type="ARBA" id="ARBA00023288"/>
    </source>
</evidence>
<protein>
    <submittedName>
        <fullName evidence="10">Variable surface lipoprotein, VspM</fullName>
    </submittedName>
</protein>
<feature type="chain" id="PRO_5019105777" evidence="9">
    <location>
        <begin position="23"/>
        <end position="401"/>
    </location>
</feature>
<feature type="compositionally biased region" description="Acidic residues" evidence="8">
    <location>
        <begin position="223"/>
        <end position="233"/>
    </location>
</feature>
<feature type="signal peptide" evidence="9">
    <location>
        <begin position="1"/>
        <end position="22"/>
    </location>
</feature>
<keyword evidence="3 9" id="KW-0732">Signal</keyword>